<feature type="compositionally biased region" description="Low complexity" evidence="6">
    <location>
        <begin position="64"/>
        <end position="78"/>
    </location>
</feature>
<dbReference type="EMBL" id="MCFI01000017">
    <property type="protein sequence ID" value="ORY78613.1"/>
    <property type="molecule type" value="Genomic_DNA"/>
</dbReference>
<dbReference type="InterPro" id="IPR000866">
    <property type="entry name" value="AhpC/TSA"/>
</dbReference>
<dbReference type="STRING" id="56484.A0A1Y2F434"/>
<reference evidence="8 9" key="1">
    <citation type="submission" date="2016-07" db="EMBL/GenBank/DDBJ databases">
        <title>Pervasive Adenine N6-methylation of Active Genes in Fungi.</title>
        <authorList>
            <consortium name="DOE Joint Genome Institute"/>
            <person name="Mondo S.J."/>
            <person name="Dannebaum R.O."/>
            <person name="Kuo R.C."/>
            <person name="Labutti K."/>
            <person name="Haridas S."/>
            <person name="Kuo A."/>
            <person name="Salamov A."/>
            <person name="Ahrendt S.R."/>
            <person name="Lipzen A."/>
            <person name="Sullivan W."/>
            <person name="Andreopoulos W.B."/>
            <person name="Clum A."/>
            <person name="Lindquist E."/>
            <person name="Daum C."/>
            <person name="Ramamoorthy G.K."/>
            <person name="Gryganskyi A."/>
            <person name="Culley D."/>
            <person name="Magnuson J.K."/>
            <person name="James T.Y."/>
            <person name="O'Malley M.A."/>
            <person name="Stajich J.E."/>
            <person name="Spatafora J.W."/>
            <person name="Visel A."/>
            <person name="Grigoriev I.V."/>
        </authorList>
    </citation>
    <scope>NUCLEOTIDE SEQUENCE [LARGE SCALE GENOMIC DNA]</scope>
    <source>
        <strain evidence="8 9">12-1054</strain>
    </source>
</reference>
<feature type="region of interest" description="Disordered" evidence="6">
    <location>
        <begin position="1"/>
        <end position="118"/>
    </location>
</feature>
<dbReference type="GO" id="GO:0008379">
    <property type="term" value="F:thioredoxin peroxidase activity"/>
    <property type="evidence" value="ECO:0007669"/>
    <property type="project" value="TreeGrafter"/>
</dbReference>
<organism evidence="8 9">
    <name type="scientific">Protomyces lactucae-debilis</name>
    <dbReference type="NCBI Taxonomy" id="2754530"/>
    <lineage>
        <taxon>Eukaryota</taxon>
        <taxon>Fungi</taxon>
        <taxon>Dikarya</taxon>
        <taxon>Ascomycota</taxon>
        <taxon>Taphrinomycotina</taxon>
        <taxon>Taphrinomycetes</taxon>
        <taxon>Taphrinales</taxon>
        <taxon>Protomycetaceae</taxon>
        <taxon>Protomyces</taxon>
    </lineage>
</organism>
<dbReference type="GO" id="GO:0045454">
    <property type="term" value="P:cell redox homeostasis"/>
    <property type="evidence" value="ECO:0007669"/>
    <property type="project" value="TreeGrafter"/>
</dbReference>
<keyword evidence="4" id="KW-1015">Disulfide bond</keyword>
<dbReference type="GeneID" id="63782511"/>
<keyword evidence="5" id="KW-0676">Redox-active center</keyword>
<dbReference type="OrthoDB" id="338622at2759"/>
<evidence type="ECO:0000256" key="3">
    <source>
        <dbReference type="ARBA" id="ARBA00023002"/>
    </source>
</evidence>
<dbReference type="PANTHER" id="PTHR42801:SF23">
    <property type="entry name" value="PEROXIREDOXIN DOT5"/>
    <property type="match status" value="1"/>
</dbReference>
<dbReference type="Proteomes" id="UP000193685">
    <property type="component" value="Unassembled WGS sequence"/>
</dbReference>
<feature type="compositionally biased region" description="Basic residues" evidence="6">
    <location>
        <begin position="46"/>
        <end position="56"/>
    </location>
</feature>
<evidence type="ECO:0000313" key="8">
    <source>
        <dbReference type="EMBL" id="ORY78613.1"/>
    </source>
</evidence>
<dbReference type="AlphaFoldDB" id="A0A1Y2F434"/>
<evidence type="ECO:0000256" key="1">
    <source>
        <dbReference type="ARBA" id="ARBA00022559"/>
    </source>
</evidence>
<feature type="compositionally biased region" description="Basic residues" evidence="6">
    <location>
        <begin position="79"/>
        <end position="89"/>
    </location>
</feature>
<evidence type="ECO:0000256" key="5">
    <source>
        <dbReference type="ARBA" id="ARBA00023284"/>
    </source>
</evidence>
<evidence type="ECO:0000256" key="6">
    <source>
        <dbReference type="SAM" id="MobiDB-lite"/>
    </source>
</evidence>
<name>A0A1Y2F434_PROLT</name>
<dbReference type="Gene3D" id="3.40.30.10">
    <property type="entry name" value="Glutaredoxin"/>
    <property type="match status" value="1"/>
</dbReference>
<dbReference type="SUPFAM" id="SSF52833">
    <property type="entry name" value="Thioredoxin-like"/>
    <property type="match status" value="1"/>
</dbReference>
<dbReference type="InterPro" id="IPR050924">
    <property type="entry name" value="Peroxiredoxin_BCP/PrxQ"/>
</dbReference>
<keyword evidence="3" id="KW-0560">Oxidoreductase</keyword>
<dbReference type="InterPro" id="IPR036249">
    <property type="entry name" value="Thioredoxin-like_sf"/>
</dbReference>
<accession>A0A1Y2F434</accession>
<keyword evidence="2" id="KW-0049">Antioxidant</keyword>
<evidence type="ECO:0000256" key="4">
    <source>
        <dbReference type="ARBA" id="ARBA00023157"/>
    </source>
</evidence>
<feature type="compositionally biased region" description="Basic and acidic residues" evidence="6">
    <location>
        <begin position="90"/>
        <end position="118"/>
    </location>
</feature>
<dbReference type="GO" id="GO:0034599">
    <property type="term" value="P:cellular response to oxidative stress"/>
    <property type="evidence" value="ECO:0007669"/>
    <property type="project" value="TreeGrafter"/>
</dbReference>
<evidence type="ECO:0000259" key="7">
    <source>
        <dbReference type="Pfam" id="PF00578"/>
    </source>
</evidence>
<dbReference type="Pfam" id="PF00578">
    <property type="entry name" value="AhpC-TSA"/>
    <property type="match status" value="1"/>
</dbReference>
<gene>
    <name evidence="8" type="ORF">BCR37DRAFT_108934</name>
</gene>
<proteinExistence type="predicted"/>
<comment type="caution">
    <text evidence="8">The sequence shown here is derived from an EMBL/GenBank/DDBJ whole genome shotgun (WGS) entry which is preliminary data.</text>
</comment>
<dbReference type="RefSeq" id="XP_040723494.1">
    <property type="nucleotide sequence ID" value="XM_040865912.1"/>
</dbReference>
<evidence type="ECO:0000256" key="2">
    <source>
        <dbReference type="ARBA" id="ARBA00022862"/>
    </source>
</evidence>
<protein>
    <submittedName>
        <fullName evidence="8">Thioredoxin-like protein</fullName>
    </submittedName>
</protein>
<dbReference type="PANTHER" id="PTHR42801">
    <property type="entry name" value="THIOREDOXIN-DEPENDENT PEROXIDE REDUCTASE"/>
    <property type="match status" value="1"/>
</dbReference>
<sequence length="196" mass="20631">MPPKRQLNASASDEPRRSARASVKPSLLLDESGGGKEADKPAQPAKKAKMSVKPKKTVKETASKAKPAKSATKAQPKAAVKKAPAKKAAKKEAPAKKAESEEKPSDASDESKDSAKLKVGDMLPEITLKDQSGADVNLHAVAQESGLVIFSYPAASTPGCTSQACSYRDEYAAITGKGFKVYGLSTDTVNVWTPFD</sequence>
<dbReference type="GO" id="GO:0005737">
    <property type="term" value="C:cytoplasm"/>
    <property type="evidence" value="ECO:0007669"/>
    <property type="project" value="TreeGrafter"/>
</dbReference>
<keyword evidence="9" id="KW-1185">Reference proteome</keyword>
<keyword evidence="1" id="KW-0575">Peroxidase</keyword>
<evidence type="ECO:0000313" key="9">
    <source>
        <dbReference type="Proteomes" id="UP000193685"/>
    </source>
</evidence>
<feature type="domain" description="Alkyl hydroperoxide reductase subunit C/ Thiol specific antioxidant" evidence="7">
    <location>
        <begin position="119"/>
        <end position="190"/>
    </location>
</feature>